<dbReference type="InterPro" id="IPR017508">
    <property type="entry name" value="HipA_N1"/>
</dbReference>
<keyword evidence="3" id="KW-1185">Reference proteome</keyword>
<evidence type="ECO:0000313" key="2">
    <source>
        <dbReference type="EMBL" id="GLR66896.1"/>
    </source>
</evidence>
<sequence>MTVPVFYETLIVGEILADKAGPLSFNYAEEWLARASAFPISVLARIMRHSDHE</sequence>
<comment type="caution">
    <text evidence="2">The sequence shown here is derived from an EMBL/GenBank/DDBJ whole genome shotgun (WGS) entry which is preliminary data.</text>
</comment>
<protein>
    <recommendedName>
        <fullName evidence="1">HipA N-terminal subdomain 1 domain-containing protein</fullName>
    </recommendedName>
</protein>
<dbReference type="Pfam" id="PF13657">
    <property type="entry name" value="Couple_hipA"/>
    <property type="match status" value="1"/>
</dbReference>
<organism evidence="2 3">
    <name type="scientific">Acidocella aquatica</name>
    <dbReference type="NCBI Taxonomy" id="1922313"/>
    <lineage>
        <taxon>Bacteria</taxon>
        <taxon>Pseudomonadati</taxon>
        <taxon>Pseudomonadota</taxon>
        <taxon>Alphaproteobacteria</taxon>
        <taxon>Acetobacterales</taxon>
        <taxon>Acidocellaceae</taxon>
        <taxon>Acidocella</taxon>
    </lineage>
</organism>
<feature type="domain" description="HipA N-terminal subdomain 1" evidence="1">
    <location>
        <begin position="5"/>
        <end position="43"/>
    </location>
</feature>
<dbReference type="Proteomes" id="UP001156641">
    <property type="component" value="Unassembled WGS sequence"/>
</dbReference>
<gene>
    <name evidence="2" type="ORF">GCM10010909_15760</name>
</gene>
<reference evidence="3" key="1">
    <citation type="journal article" date="2019" name="Int. J. Syst. Evol. Microbiol.">
        <title>The Global Catalogue of Microorganisms (GCM) 10K type strain sequencing project: providing services to taxonomists for standard genome sequencing and annotation.</title>
        <authorList>
            <consortium name="The Broad Institute Genomics Platform"/>
            <consortium name="The Broad Institute Genome Sequencing Center for Infectious Disease"/>
            <person name="Wu L."/>
            <person name="Ma J."/>
        </authorList>
    </citation>
    <scope>NUCLEOTIDE SEQUENCE [LARGE SCALE GENOMIC DNA]</scope>
    <source>
        <strain evidence="3">NBRC 112502</strain>
    </source>
</reference>
<name>A0ABQ6A4X4_9PROT</name>
<proteinExistence type="predicted"/>
<accession>A0ABQ6A4X4</accession>
<dbReference type="EMBL" id="BSOS01000042">
    <property type="protein sequence ID" value="GLR66896.1"/>
    <property type="molecule type" value="Genomic_DNA"/>
</dbReference>
<evidence type="ECO:0000259" key="1">
    <source>
        <dbReference type="Pfam" id="PF13657"/>
    </source>
</evidence>
<evidence type="ECO:0000313" key="3">
    <source>
        <dbReference type="Proteomes" id="UP001156641"/>
    </source>
</evidence>